<feature type="domain" description="3-keto-alpha-glucoside-1,2-lyase/3-keto-2-hydroxy-glucal hydratase" evidence="1">
    <location>
        <begin position="28"/>
        <end position="200"/>
    </location>
</feature>
<evidence type="ECO:0000259" key="1">
    <source>
        <dbReference type="Pfam" id="PF06439"/>
    </source>
</evidence>
<gene>
    <name evidence="2" type="ORF">PZE19_03040</name>
</gene>
<evidence type="ECO:0000313" key="3">
    <source>
        <dbReference type="Proteomes" id="UP001216907"/>
    </source>
</evidence>
<dbReference type="Gene3D" id="2.60.120.560">
    <property type="entry name" value="Exo-inulinase, domain 1"/>
    <property type="match status" value="1"/>
</dbReference>
<name>A0ABT6F588_9BACT</name>
<dbReference type="Proteomes" id="UP001216907">
    <property type="component" value="Unassembled WGS sequence"/>
</dbReference>
<dbReference type="Pfam" id="PF06439">
    <property type="entry name" value="3keto-disac_hyd"/>
    <property type="match status" value="1"/>
</dbReference>
<dbReference type="InterPro" id="IPR010496">
    <property type="entry name" value="AL/BT2_dom"/>
</dbReference>
<sequence length="204" mass="22314">MRRLLGAIPTVLLSTVLLLGFDEPPPAAPLFDGKSLEGWVAEHGDGFVVRDEVLTSKPGSGWLRTAKAYKNFQLDLEFRILKEGSEGGLFFRTNPESAPAEPFWPARGYQIPLADGEGRLMLFGHGTNPPRFERKADALKTAAKEPGAWQKLSLKAIGPHVEVSLNDVLVTVADDVDPAGGHLGLYDKTGPYEWKNLTIRVQPD</sequence>
<dbReference type="RefSeq" id="WP_277859117.1">
    <property type="nucleotide sequence ID" value="NZ_JARRAG010000001.1"/>
</dbReference>
<keyword evidence="3" id="KW-1185">Reference proteome</keyword>
<evidence type="ECO:0000313" key="2">
    <source>
        <dbReference type="EMBL" id="MDG3002753.1"/>
    </source>
</evidence>
<organism evidence="2 3">
    <name type="scientific">Paludisphaera mucosa</name>
    <dbReference type="NCBI Taxonomy" id="3030827"/>
    <lineage>
        <taxon>Bacteria</taxon>
        <taxon>Pseudomonadati</taxon>
        <taxon>Planctomycetota</taxon>
        <taxon>Planctomycetia</taxon>
        <taxon>Isosphaerales</taxon>
        <taxon>Isosphaeraceae</taxon>
        <taxon>Paludisphaera</taxon>
    </lineage>
</organism>
<protein>
    <submittedName>
        <fullName evidence="2">DUF1080 domain-containing protein</fullName>
    </submittedName>
</protein>
<dbReference type="EMBL" id="JARRAG010000001">
    <property type="protein sequence ID" value="MDG3002753.1"/>
    <property type="molecule type" value="Genomic_DNA"/>
</dbReference>
<proteinExistence type="predicted"/>
<accession>A0ABT6F588</accession>
<reference evidence="2 3" key="1">
    <citation type="submission" date="2023-03" db="EMBL/GenBank/DDBJ databases">
        <title>Paludisphaera mucosa sp. nov. a novel planctomycete from northern fen.</title>
        <authorList>
            <person name="Ivanova A."/>
        </authorList>
    </citation>
    <scope>NUCLEOTIDE SEQUENCE [LARGE SCALE GENOMIC DNA]</scope>
    <source>
        <strain evidence="2 3">Pla2</strain>
    </source>
</reference>
<comment type="caution">
    <text evidence="2">The sequence shown here is derived from an EMBL/GenBank/DDBJ whole genome shotgun (WGS) entry which is preliminary data.</text>
</comment>